<accession>A0A4Y6UT25</accession>
<name>A0A4Y6UT25_SACBS</name>
<dbReference type="SUPFAM" id="SSF101116">
    <property type="entry name" value="Flagellar export chaperone FliS"/>
    <property type="match status" value="1"/>
</dbReference>
<evidence type="ECO:0000256" key="6">
    <source>
        <dbReference type="PIRNR" id="PIRNR039090"/>
    </source>
</evidence>
<dbReference type="KEGG" id="saca:FFV09_08265"/>
<reference evidence="7 8" key="1">
    <citation type="submission" date="2019-06" db="EMBL/GenBank/DDBJ databases">
        <title>Saccharibacillus brassicae sp. nov., an endophytic bacterium isolated from Chinese cabbage seeds (Brassica pekinensis).</title>
        <authorList>
            <person name="Jiang L."/>
            <person name="Lee J."/>
            <person name="Kim S.W."/>
        </authorList>
    </citation>
    <scope>NUCLEOTIDE SEQUENCE [LARGE SCALE GENOMIC DNA]</scope>
    <source>
        <strain evidence="8">KCTC 43072 / ATSA2</strain>
    </source>
</reference>
<dbReference type="GO" id="GO:0005829">
    <property type="term" value="C:cytosol"/>
    <property type="evidence" value="ECO:0007669"/>
    <property type="project" value="UniProtKB-SubCell"/>
</dbReference>
<keyword evidence="8" id="KW-1185">Reference proteome</keyword>
<keyword evidence="3 6" id="KW-0963">Cytoplasm</keyword>
<dbReference type="PIRSF" id="PIRSF039090">
    <property type="entry name" value="Flis"/>
    <property type="match status" value="1"/>
</dbReference>
<dbReference type="Proteomes" id="UP000316968">
    <property type="component" value="Chromosome"/>
</dbReference>
<evidence type="ECO:0000256" key="2">
    <source>
        <dbReference type="ARBA" id="ARBA00008787"/>
    </source>
</evidence>
<dbReference type="AlphaFoldDB" id="A0A4Y6UT25"/>
<dbReference type="PANTHER" id="PTHR34773:SF1">
    <property type="entry name" value="FLAGELLAR SECRETION CHAPERONE FLIS"/>
    <property type="match status" value="1"/>
</dbReference>
<dbReference type="InterPro" id="IPR003713">
    <property type="entry name" value="FliS"/>
</dbReference>
<keyword evidence="4 6" id="KW-1005">Bacterial flagellum biogenesis</keyword>
<comment type="similarity">
    <text evidence="2 6">Belongs to the FliS family.</text>
</comment>
<evidence type="ECO:0000256" key="4">
    <source>
        <dbReference type="ARBA" id="ARBA00022795"/>
    </source>
</evidence>
<dbReference type="NCBIfam" id="TIGR00208">
    <property type="entry name" value="fliS"/>
    <property type="match status" value="1"/>
</dbReference>
<dbReference type="Pfam" id="PF02561">
    <property type="entry name" value="FliS"/>
    <property type="match status" value="1"/>
</dbReference>
<proteinExistence type="inferred from homology"/>
<gene>
    <name evidence="7" type="primary">fliS</name>
    <name evidence="7" type="ORF">FFV09_08265</name>
</gene>
<comment type="subcellular location">
    <subcellularLocation>
        <location evidence="1 6">Cytoplasm</location>
        <location evidence="1 6">Cytosol</location>
    </subcellularLocation>
</comment>
<evidence type="ECO:0000313" key="8">
    <source>
        <dbReference type="Proteomes" id="UP000316968"/>
    </source>
</evidence>
<dbReference type="GO" id="GO:0071973">
    <property type="term" value="P:bacterial-type flagellum-dependent cell motility"/>
    <property type="evidence" value="ECO:0007669"/>
    <property type="project" value="TreeGrafter"/>
</dbReference>
<sequence length="134" mass="14957">MINSPYERYRQSSVQTSNPAQLVVMLYDGAIRFVNTAMNGLKERKYETVNTNLGKAQTIISELMSTLNFAYPISKELFSLYEYINHLLIQSNIKKQEEPAVEALGYLSELRETWLEASKAYAAAGGISAGVSHG</sequence>
<dbReference type="CDD" id="cd16098">
    <property type="entry name" value="FliS"/>
    <property type="match status" value="1"/>
</dbReference>
<dbReference type="EMBL" id="CP041217">
    <property type="protein sequence ID" value="QDH20842.1"/>
    <property type="molecule type" value="Genomic_DNA"/>
</dbReference>
<organism evidence="7 8">
    <name type="scientific">Saccharibacillus brassicae</name>
    <dbReference type="NCBI Taxonomy" id="2583377"/>
    <lineage>
        <taxon>Bacteria</taxon>
        <taxon>Bacillati</taxon>
        <taxon>Bacillota</taxon>
        <taxon>Bacilli</taxon>
        <taxon>Bacillales</taxon>
        <taxon>Paenibacillaceae</taxon>
        <taxon>Saccharibacillus</taxon>
    </lineage>
</organism>
<dbReference type="Gene3D" id="1.20.120.340">
    <property type="entry name" value="Flagellar protein FliS"/>
    <property type="match status" value="1"/>
</dbReference>
<keyword evidence="7" id="KW-0966">Cell projection</keyword>
<dbReference type="GO" id="GO:0044780">
    <property type="term" value="P:bacterial-type flagellum assembly"/>
    <property type="evidence" value="ECO:0007669"/>
    <property type="project" value="InterPro"/>
</dbReference>
<evidence type="ECO:0000313" key="7">
    <source>
        <dbReference type="EMBL" id="QDH20842.1"/>
    </source>
</evidence>
<evidence type="ECO:0000256" key="5">
    <source>
        <dbReference type="ARBA" id="ARBA00023186"/>
    </source>
</evidence>
<protein>
    <recommendedName>
        <fullName evidence="6">Flagellar secretion chaperone FliS</fullName>
    </recommendedName>
</protein>
<evidence type="ECO:0000256" key="1">
    <source>
        <dbReference type="ARBA" id="ARBA00004514"/>
    </source>
</evidence>
<dbReference type="RefSeq" id="WP_141447391.1">
    <property type="nucleotide sequence ID" value="NZ_CP041217.1"/>
</dbReference>
<dbReference type="PANTHER" id="PTHR34773">
    <property type="entry name" value="FLAGELLAR SECRETION CHAPERONE FLIS"/>
    <property type="match status" value="1"/>
</dbReference>
<keyword evidence="7" id="KW-0969">Cilium</keyword>
<dbReference type="InterPro" id="IPR036584">
    <property type="entry name" value="FliS_sf"/>
</dbReference>
<keyword evidence="5" id="KW-0143">Chaperone</keyword>
<dbReference type="OrthoDB" id="1524959at2"/>
<keyword evidence="7" id="KW-0282">Flagellum</keyword>
<evidence type="ECO:0000256" key="3">
    <source>
        <dbReference type="ARBA" id="ARBA00022490"/>
    </source>
</evidence>